<keyword evidence="4" id="KW-0813">Transport</keyword>
<evidence type="ECO:0000256" key="5">
    <source>
        <dbReference type="ARBA" id="ARBA00022753"/>
    </source>
</evidence>
<feature type="domain" description="MABP" evidence="9">
    <location>
        <begin position="4"/>
        <end position="157"/>
    </location>
</feature>
<dbReference type="InParanoid" id="T1FEU4"/>
<dbReference type="eggNOG" id="KOG4000">
    <property type="taxonomic scope" value="Eukaryota"/>
</dbReference>
<protein>
    <recommendedName>
        <fullName evidence="9">MABP domain-containing protein</fullName>
    </recommendedName>
</protein>
<dbReference type="GO" id="GO:0042058">
    <property type="term" value="P:regulation of epidermal growth factor receptor signaling pathway"/>
    <property type="evidence" value="ECO:0000318"/>
    <property type="project" value="GO_Central"/>
</dbReference>
<dbReference type="Proteomes" id="UP000015101">
    <property type="component" value="Unassembled WGS sequence"/>
</dbReference>
<dbReference type="PANTHER" id="PTHR31547:SF1">
    <property type="entry name" value="MULTIVESICULAR BODY SUBUNIT 12B"/>
    <property type="match status" value="1"/>
</dbReference>
<dbReference type="KEGG" id="hro:HELRODRAFT_179523"/>
<dbReference type="GeneID" id="20207343"/>
<evidence type="ECO:0000256" key="3">
    <source>
        <dbReference type="ARBA" id="ARBA00010432"/>
    </source>
</evidence>
<dbReference type="RefSeq" id="XP_009026613.1">
    <property type="nucleotide sequence ID" value="XM_009028365.1"/>
</dbReference>
<evidence type="ECO:0000256" key="8">
    <source>
        <dbReference type="ARBA" id="ARBA00053101"/>
    </source>
</evidence>
<dbReference type="GO" id="GO:0019075">
    <property type="term" value="P:virus maturation"/>
    <property type="evidence" value="ECO:0000318"/>
    <property type="project" value="GO_Central"/>
</dbReference>
<accession>T1FEU4</accession>
<reference evidence="11" key="3">
    <citation type="submission" date="2015-06" db="UniProtKB">
        <authorList>
            <consortium name="EnsemblMetazoa"/>
        </authorList>
    </citation>
    <scope>IDENTIFICATION</scope>
</reference>
<proteinExistence type="inferred from homology"/>
<gene>
    <name evidence="11" type="primary">20207343</name>
    <name evidence="10" type="ORF">HELRODRAFT_179523</name>
</gene>
<dbReference type="GO" id="GO:0031902">
    <property type="term" value="C:late endosome membrane"/>
    <property type="evidence" value="ECO:0007669"/>
    <property type="project" value="UniProtKB-SubCell"/>
</dbReference>
<dbReference type="EnsemblMetazoa" id="HelroT179523">
    <property type="protein sequence ID" value="HelroP179523"/>
    <property type="gene ID" value="HelroG179523"/>
</dbReference>
<dbReference type="EMBL" id="KB097536">
    <property type="protein sequence ID" value="ESN95197.1"/>
    <property type="molecule type" value="Genomic_DNA"/>
</dbReference>
<dbReference type="GO" id="GO:0046755">
    <property type="term" value="P:viral budding"/>
    <property type="evidence" value="ECO:0000318"/>
    <property type="project" value="GO_Central"/>
</dbReference>
<evidence type="ECO:0000256" key="7">
    <source>
        <dbReference type="ARBA" id="ARBA00023136"/>
    </source>
</evidence>
<dbReference type="InterPro" id="IPR023341">
    <property type="entry name" value="MABP"/>
</dbReference>
<comment type="subcellular location">
    <subcellularLocation>
        <location evidence="2">Endosome membrane</location>
        <topology evidence="2">Peripheral membrane protein</topology>
    </subcellularLocation>
    <subcellularLocation>
        <location evidence="1">Late endosome membrane</location>
    </subcellularLocation>
</comment>
<dbReference type="GO" id="GO:0000813">
    <property type="term" value="C:ESCRT I complex"/>
    <property type="evidence" value="ECO:0000318"/>
    <property type="project" value="GO_Central"/>
</dbReference>
<dbReference type="STRING" id="6412.T1FEU4"/>
<keyword evidence="6" id="KW-0653">Protein transport</keyword>
<dbReference type="GO" id="GO:0015031">
    <property type="term" value="P:protein transport"/>
    <property type="evidence" value="ECO:0007669"/>
    <property type="project" value="UniProtKB-KW"/>
</dbReference>
<reference evidence="10 12" key="2">
    <citation type="journal article" date="2013" name="Nature">
        <title>Insights into bilaterian evolution from three spiralian genomes.</title>
        <authorList>
            <person name="Simakov O."/>
            <person name="Marletaz F."/>
            <person name="Cho S.J."/>
            <person name="Edsinger-Gonzales E."/>
            <person name="Havlak P."/>
            <person name="Hellsten U."/>
            <person name="Kuo D.H."/>
            <person name="Larsson T."/>
            <person name="Lv J."/>
            <person name="Arendt D."/>
            <person name="Savage R."/>
            <person name="Osoegawa K."/>
            <person name="de Jong P."/>
            <person name="Grimwood J."/>
            <person name="Chapman J.A."/>
            <person name="Shapiro H."/>
            <person name="Aerts A."/>
            <person name="Otillar R.P."/>
            <person name="Terry A.Y."/>
            <person name="Boore J.L."/>
            <person name="Grigoriev I.V."/>
            <person name="Lindberg D.R."/>
            <person name="Seaver E.C."/>
            <person name="Weisblat D.A."/>
            <person name="Putnam N.H."/>
            <person name="Rokhsar D.S."/>
        </authorList>
    </citation>
    <scope>NUCLEOTIDE SEQUENCE</scope>
</reference>
<evidence type="ECO:0000256" key="6">
    <source>
        <dbReference type="ARBA" id="ARBA00022927"/>
    </source>
</evidence>
<dbReference type="InterPro" id="IPR040297">
    <property type="entry name" value="MVB12B"/>
</dbReference>
<keyword evidence="5" id="KW-0967">Endosome</keyword>
<keyword evidence="12" id="KW-1185">Reference proteome</keyword>
<dbReference type="OrthoDB" id="6021306at2759"/>
<dbReference type="CTD" id="20207343"/>
<dbReference type="EMBL" id="AMQM01006879">
    <property type="status" value="NOT_ANNOTATED_CDS"/>
    <property type="molecule type" value="Genomic_DNA"/>
</dbReference>
<comment type="function">
    <text evidence="8">Component of the ESCRT-I complex, a regulator of vesicular trafficking process. Required for the sorting of endocytic ubiquitinated cargos into multivesicular bodies.</text>
</comment>
<evidence type="ECO:0000313" key="12">
    <source>
        <dbReference type="Proteomes" id="UP000015101"/>
    </source>
</evidence>
<keyword evidence="7" id="KW-0472">Membrane</keyword>
<evidence type="ECO:0000256" key="1">
    <source>
        <dbReference type="ARBA" id="ARBA00004414"/>
    </source>
</evidence>
<dbReference type="AlphaFoldDB" id="T1FEU4"/>
<reference evidence="12" key="1">
    <citation type="submission" date="2012-12" db="EMBL/GenBank/DDBJ databases">
        <authorList>
            <person name="Hellsten U."/>
            <person name="Grimwood J."/>
            <person name="Chapman J.A."/>
            <person name="Shapiro H."/>
            <person name="Aerts A."/>
            <person name="Otillar R.P."/>
            <person name="Terry A.Y."/>
            <person name="Boore J.L."/>
            <person name="Simakov O."/>
            <person name="Marletaz F."/>
            <person name="Cho S.-J."/>
            <person name="Edsinger-Gonzales E."/>
            <person name="Havlak P."/>
            <person name="Kuo D.-H."/>
            <person name="Larsson T."/>
            <person name="Lv J."/>
            <person name="Arendt D."/>
            <person name="Savage R."/>
            <person name="Osoegawa K."/>
            <person name="de Jong P."/>
            <person name="Lindberg D.R."/>
            <person name="Seaver E.C."/>
            <person name="Weisblat D.A."/>
            <person name="Putnam N.H."/>
            <person name="Grigoriev I.V."/>
            <person name="Rokhsar D.S."/>
        </authorList>
    </citation>
    <scope>NUCLEOTIDE SEQUENCE</scope>
</reference>
<dbReference type="Pfam" id="PF10240">
    <property type="entry name" value="DUF2464"/>
    <property type="match status" value="1"/>
</dbReference>
<dbReference type="PANTHER" id="PTHR31547">
    <property type="entry name" value="MULTIVESICULAR BODY SUBUNIT 12B"/>
    <property type="match status" value="1"/>
</dbReference>
<dbReference type="FunFam" id="2.100.10.50:FF:000002">
    <property type="entry name" value="Multivesicular body subunit 12B"/>
    <property type="match status" value="1"/>
</dbReference>
<organism evidence="11 12">
    <name type="scientific">Helobdella robusta</name>
    <name type="common">Californian leech</name>
    <dbReference type="NCBI Taxonomy" id="6412"/>
    <lineage>
        <taxon>Eukaryota</taxon>
        <taxon>Metazoa</taxon>
        <taxon>Spiralia</taxon>
        <taxon>Lophotrochozoa</taxon>
        <taxon>Annelida</taxon>
        <taxon>Clitellata</taxon>
        <taxon>Hirudinea</taxon>
        <taxon>Rhynchobdellida</taxon>
        <taxon>Glossiphoniidae</taxon>
        <taxon>Helobdella</taxon>
    </lineage>
</organism>
<dbReference type="PROSITE" id="PS51498">
    <property type="entry name" value="MABP"/>
    <property type="match status" value="1"/>
</dbReference>
<evidence type="ECO:0000313" key="11">
    <source>
        <dbReference type="EnsemblMetazoa" id="HelroP179523"/>
    </source>
</evidence>
<dbReference type="InterPro" id="IPR018798">
    <property type="entry name" value="MVB12A/B"/>
</dbReference>
<sequence length="269" mass="30566">MQSNLPITNLGIVADLSKCPPSYIVLVKSTDKREDCDLWKDSVFKSKCTRYLCFTRAIEKHQDHLQDVLVNIFLINDRDPVPEGCRIVHKTMDTCVFIIYFKKALQKKLLCIRMLPRNSTCEAVSDMIILSRNKKPPNNYTAIGEINGLVLCYQMCNLANLQQGCVGGGDDDPMLHTINNVDNSNNNSCSDVNNTTTSNALVYYNDIGSLVVNAMYDIPFCLNASIGIDDLTRNELLHLNGYKNRYDEDMDIETEFSYDFTVERMMLEL</sequence>
<evidence type="ECO:0000313" key="10">
    <source>
        <dbReference type="EMBL" id="ESN95197.1"/>
    </source>
</evidence>
<dbReference type="GO" id="GO:0005770">
    <property type="term" value="C:late endosome"/>
    <property type="evidence" value="ECO:0000318"/>
    <property type="project" value="GO_Central"/>
</dbReference>
<dbReference type="Gene3D" id="2.100.10.50">
    <property type="match status" value="1"/>
</dbReference>
<name>T1FEU4_HELRO</name>
<evidence type="ECO:0000259" key="9">
    <source>
        <dbReference type="PROSITE" id="PS51498"/>
    </source>
</evidence>
<dbReference type="HOGENOM" id="CLU_064823_1_0_1"/>
<evidence type="ECO:0000256" key="4">
    <source>
        <dbReference type="ARBA" id="ARBA00022448"/>
    </source>
</evidence>
<evidence type="ECO:0000256" key="2">
    <source>
        <dbReference type="ARBA" id="ARBA00004481"/>
    </source>
</evidence>
<comment type="similarity">
    <text evidence="3">Belongs to the MVB12 family.</text>
</comment>